<dbReference type="Pfam" id="PF00043">
    <property type="entry name" value="GST_C"/>
    <property type="match status" value="1"/>
</dbReference>
<dbReference type="EMBL" id="CAJPVJ010002669">
    <property type="protein sequence ID" value="CAG2166625.1"/>
    <property type="molecule type" value="Genomic_DNA"/>
</dbReference>
<dbReference type="Pfam" id="PF13417">
    <property type="entry name" value="GST_N_3"/>
    <property type="match status" value="1"/>
</dbReference>
<reference evidence="4" key="1">
    <citation type="submission" date="2020-11" db="EMBL/GenBank/DDBJ databases">
        <authorList>
            <person name="Tran Van P."/>
        </authorList>
    </citation>
    <scope>NUCLEOTIDE SEQUENCE</scope>
</reference>
<dbReference type="CDD" id="cd03177">
    <property type="entry name" value="GST_C_Delta_Epsilon"/>
    <property type="match status" value="1"/>
</dbReference>
<name>A0A7R9QIP2_9ACAR</name>
<dbReference type="InterPro" id="IPR004046">
    <property type="entry name" value="GST_C"/>
</dbReference>
<dbReference type="Gene3D" id="1.20.1050.10">
    <property type="match status" value="1"/>
</dbReference>
<protein>
    <recommendedName>
        <fullName evidence="6">Glutathione S-transferase</fullName>
    </recommendedName>
</protein>
<dbReference type="AlphaFoldDB" id="A0A7R9QIP2"/>
<dbReference type="InterPro" id="IPR010987">
    <property type="entry name" value="Glutathione-S-Trfase_C-like"/>
</dbReference>
<dbReference type="PROSITE" id="PS50404">
    <property type="entry name" value="GST_NTER"/>
    <property type="match status" value="1"/>
</dbReference>
<feature type="domain" description="GST C-terminal" evidence="3">
    <location>
        <begin position="88"/>
        <end position="209"/>
    </location>
</feature>
<dbReference type="InterPro" id="IPR036249">
    <property type="entry name" value="Thioredoxin-like_sf"/>
</dbReference>
<dbReference type="InterPro" id="IPR036282">
    <property type="entry name" value="Glutathione-S-Trfase_C_sf"/>
</dbReference>
<keyword evidence="5" id="KW-1185">Reference proteome</keyword>
<evidence type="ECO:0000313" key="5">
    <source>
        <dbReference type="Proteomes" id="UP000728032"/>
    </source>
</evidence>
<dbReference type="InterPro" id="IPR004045">
    <property type="entry name" value="Glutathione_S-Trfase_N"/>
</dbReference>
<dbReference type="GO" id="GO:0006749">
    <property type="term" value="P:glutathione metabolic process"/>
    <property type="evidence" value="ECO:0007669"/>
    <property type="project" value="TreeGrafter"/>
</dbReference>
<evidence type="ECO:0000259" key="2">
    <source>
        <dbReference type="PROSITE" id="PS50404"/>
    </source>
</evidence>
<dbReference type="OrthoDB" id="6491150at2759"/>
<dbReference type="EMBL" id="OC917494">
    <property type="protein sequence ID" value="CAD7647234.1"/>
    <property type="molecule type" value="Genomic_DNA"/>
</dbReference>
<dbReference type="PANTHER" id="PTHR43969">
    <property type="entry name" value="GLUTATHIONE S TRANSFERASE D10, ISOFORM A-RELATED"/>
    <property type="match status" value="1"/>
</dbReference>
<comment type="subunit">
    <text evidence="1">Homodimer.</text>
</comment>
<dbReference type="SUPFAM" id="SSF52833">
    <property type="entry name" value="Thioredoxin-like"/>
    <property type="match status" value="1"/>
</dbReference>
<accession>A0A7R9QIP2</accession>
<dbReference type="CDD" id="cd03045">
    <property type="entry name" value="GST_N_Delta_Epsilon"/>
    <property type="match status" value="1"/>
</dbReference>
<proteinExistence type="predicted"/>
<dbReference type="SUPFAM" id="SSF47616">
    <property type="entry name" value="GST C-terminal domain-like"/>
    <property type="match status" value="1"/>
</dbReference>
<dbReference type="FunFam" id="3.40.30.10:FF:000034">
    <property type="entry name" value="glutathione S-transferase 1"/>
    <property type="match status" value="1"/>
</dbReference>
<sequence length="220" mass="25132">MSIDLYYSRFSGPCRAVLMTVRQLNVPVNLKHFESGGGDNLKPEFLKLNPAHTVPTIDDNGFSLWESRAIIQYLCNQYAPDSQLYPSDPKKRALVDRSLNMDMSLAPQIWEFARAKLLTGVDPPEDKVTTLMNTLKVLDQIIGGSRYVAGDELTIADLSLLAYTTYFDWVDLDIGEFANYKRWYTTLKKELPYFDEINAISKEEKEAMVAKVRLRYASKK</sequence>
<feature type="non-terminal residue" evidence="4">
    <location>
        <position position="1"/>
    </location>
</feature>
<evidence type="ECO:0000259" key="3">
    <source>
        <dbReference type="PROSITE" id="PS50405"/>
    </source>
</evidence>
<dbReference type="GO" id="GO:0004364">
    <property type="term" value="F:glutathione transferase activity"/>
    <property type="evidence" value="ECO:0007669"/>
    <property type="project" value="TreeGrafter"/>
</dbReference>
<organism evidence="4">
    <name type="scientific">Oppiella nova</name>
    <dbReference type="NCBI Taxonomy" id="334625"/>
    <lineage>
        <taxon>Eukaryota</taxon>
        <taxon>Metazoa</taxon>
        <taxon>Ecdysozoa</taxon>
        <taxon>Arthropoda</taxon>
        <taxon>Chelicerata</taxon>
        <taxon>Arachnida</taxon>
        <taxon>Acari</taxon>
        <taxon>Acariformes</taxon>
        <taxon>Sarcoptiformes</taxon>
        <taxon>Oribatida</taxon>
        <taxon>Brachypylina</taxon>
        <taxon>Oppioidea</taxon>
        <taxon>Oppiidae</taxon>
        <taxon>Oppiella</taxon>
    </lineage>
</organism>
<dbReference type="InterPro" id="IPR040079">
    <property type="entry name" value="Glutathione_S-Trfase"/>
</dbReference>
<dbReference type="SFLD" id="SFLDG01153">
    <property type="entry name" value="Main.4:_Theta-like"/>
    <property type="match status" value="1"/>
</dbReference>
<dbReference type="SFLD" id="SFLDS00019">
    <property type="entry name" value="Glutathione_Transferase_(cytos"/>
    <property type="match status" value="1"/>
</dbReference>
<dbReference type="PROSITE" id="PS50405">
    <property type="entry name" value="GST_CTER"/>
    <property type="match status" value="1"/>
</dbReference>
<gene>
    <name evidence="4" type="ORF">ONB1V03_LOCUS6140</name>
</gene>
<dbReference type="Proteomes" id="UP000728032">
    <property type="component" value="Unassembled WGS sequence"/>
</dbReference>
<dbReference type="PANTHER" id="PTHR43969:SF9">
    <property type="entry name" value="GLUTATHIONE S TRANSFERASE D10, ISOFORM A-RELATED"/>
    <property type="match status" value="1"/>
</dbReference>
<dbReference type="FunFam" id="1.20.1050.10:FF:000007">
    <property type="entry name" value="Glutathione S-transferase 1-1"/>
    <property type="match status" value="1"/>
</dbReference>
<evidence type="ECO:0000313" key="4">
    <source>
        <dbReference type="EMBL" id="CAD7647234.1"/>
    </source>
</evidence>
<evidence type="ECO:0008006" key="6">
    <source>
        <dbReference type="Google" id="ProtNLM"/>
    </source>
</evidence>
<dbReference type="Gene3D" id="3.40.30.10">
    <property type="entry name" value="Glutaredoxin"/>
    <property type="match status" value="1"/>
</dbReference>
<evidence type="ECO:0000256" key="1">
    <source>
        <dbReference type="ARBA" id="ARBA00011738"/>
    </source>
</evidence>
<dbReference type="SFLD" id="SFLDG00358">
    <property type="entry name" value="Main_(cytGST)"/>
    <property type="match status" value="1"/>
</dbReference>
<feature type="domain" description="GST N-terminal" evidence="2">
    <location>
        <begin position="1"/>
        <end position="82"/>
    </location>
</feature>